<dbReference type="EMBL" id="KI965606">
    <property type="protein sequence ID" value="EUD63906.1"/>
    <property type="molecule type" value="Genomic_DNA"/>
</dbReference>
<dbReference type="Proteomes" id="UP000030640">
    <property type="component" value="Unassembled WGS sequence"/>
</dbReference>
<evidence type="ECO:0000259" key="1">
    <source>
        <dbReference type="Pfam" id="PF09687"/>
    </source>
</evidence>
<dbReference type="Pfam" id="PF09687">
    <property type="entry name" value="PRESAN"/>
    <property type="match status" value="1"/>
</dbReference>
<dbReference type="VEuPathDB" id="PlasmoDB:C922_05714"/>
<evidence type="ECO:0000313" key="3">
    <source>
        <dbReference type="Proteomes" id="UP000030640"/>
    </source>
</evidence>
<accession>W7AF47</accession>
<dbReference type="AlphaFoldDB" id="W7AF47"/>
<dbReference type="GeneID" id="20040988"/>
<evidence type="ECO:0000313" key="2">
    <source>
        <dbReference type="EMBL" id="EUD63906.1"/>
    </source>
</evidence>
<proteinExistence type="predicted"/>
<feature type="domain" description="Plasmodium RESA N-terminal" evidence="1">
    <location>
        <begin position="111"/>
        <end position="192"/>
    </location>
</feature>
<keyword evidence="3" id="KW-1185">Reference proteome</keyword>
<dbReference type="OrthoDB" id="384217at2759"/>
<dbReference type="InterPro" id="IPR019111">
    <property type="entry name" value="PRESA_N"/>
</dbReference>
<dbReference type="Gene3D" id="6.10.280.180">
    <property type="entry name" value="Plasmodium RESA, N-terminal helical domain"/>
    <property type="match status" value="1"/>
</dbReference>
<gene>
    <name evidence="2" type="ORF">C922_05714</name>
</gene>
<organism evidence="2 3">
    <name type="scientific">Plasmodium inui San Antonio 1</name>
    <dbReference type="NCBI Taxonomy" id="1237626"/>
    <lineage>
        <taxon>Eukaryota</taxon>
        <taxon>Sar</taxon>
        <taxon>Alveolata</taxon>
        <taxon>Apicomplexa</taxon>
        <taxon>Aconoidasida</taxon>
        <taxon>Haemosporida</taxon>
        <taxon>Plasmodiidae</taxon>
        <taxon>Plasmodium</taxon>
        <taxon>Plasmodium (Plasmodium)</taxon>
    </lineage>
</organism>
<dbReference type="RefSeq" id="XP_008819507.1">
    <property type="nucleotide sequence ID" value="XM_008821285.1"/>
</dbReference>
<reference evidence="2 3" key="1">
    <citation type="submission" date="2013-02" db="EMBL/GenBank/DDBJ databases">
        <title>The Genome Sequence of Plasmodium inui San Antonio 1.</title>
        <authorList>
            <consortium name="The Broad Institute Genome Sequencing Platform"/>
            <consortium name="The Broad Institute Genome Sequencing Center for Infectious Disease"/>
            <person name="Neafsey D."/>
            <person name="Cheeseman I."/>
            <person name="Volkman S."/>
            <person name="Adams J."/>
            <person name="Walker B."/>
            <person name="Young S.K."/>
            <person name="Zeng Q."/>
            <person name="Gargeya S."/>
            <person name="Fitzgerald M."/>
            <person name="Haas B."/>
            <person name="Abouelleil A."/>
            <person name="Alvarado L."/>
            <person name="Arachchi H.M."/>
            <person name="Berlin A.M."/>
            <person name="Chapman S.B."/>
            <person name="Dewar J."/>
            <person name="Goldberg J."/>
            <person name="Griggs A."/>
            <person name="Gujja S."/>
            <person name="Hansen M."/>
            <person name="Howarth C."/>
            <person name="Imamovic A."/>
            <person name="Larimer J."/>
            <person name="McCowan C."/>
            <person name="Murphy C."/>
            <person name="Neiman D."/>
            <person name="Pearson M."/>
            <person name="Priest M."/>
            <person name="Roberts A."/>
            <person name="Saif S."/>
            <person name="Shea T."/>
            <person name="Sisk P."/>
            <person name="Sykes S."/>
            <person name="Wortman J."/>
            <person name="Nusbaum C."/>
            <person name="Birren B."/>
        </authorList>
    </citation>
    <scope>NUCLEOTIDE SEQUENCE [LARGE SCALE GENOMIC DNA]</scope>
    <source>
        <strain evidence="2 3">San Antonio 1</strain>
    </source>
</reference>
<sequence>MNIYVKRKPRKGQDTRMTKLRTAHYIFHREMIIQQRENQRTIILKLKTACIITLYQITILNRGNYHTVISRIIDNLYEKSEKSINTIEGFSQNSYNPPQLSEECYVVLQNFKGEDINEIIRSVNDNLFRKLMLDRWIKLQEHATTAMHTLKDHLSYYLGKLKSPYSVDGNIEREQVRNSNHSINRTMRILEEY</sequence>
<protein>
    <recommendedName>
        <fullName evidence="1">Plasmodium RESA N-terminal domain-containing protein</fullName>
    </recommendedName>
</protein>
<dbReference type="InterPro" id="IPR044885">
    <property type="entry name" value="PRESA_N_sf"/>
</dbReference>
<name>W7AF47_9APIC</name>